<dbReference type="SUPFAM" id="SSF53223">
    <property type="entry name" value="Aminoacid dehydrogenase-like, N-terminal domain"/>
    <property type="match status" value="1"/>
</dbReference>
<feature type="binding site" evidence="10">
    <location>
        <position position="418"/>
    </location>
    <ligand>
        <name>(S)-malate</name>
        <dbReference type="ChEBI" id="CHEBI:15589"/>
    </ligand>
</feature>
<dbReference type="PANTHER" id="PTHR23406:SF34">
    <property type="entry name" value="NAD-DEPENDENT MALIC ENZYME, MITOCHONDRIAL"/>
    <property type="match status" value="1"/>
</dbReference>
<feature type="binding site" evidence="11">
    <location>
        <position position="247"/>
    </location>
    <ligand>
        <name>a divalent metal cation</name>
        <dbReference type="ChEBI" id="CHEBI:60240"/>
    </ligand>
</feature>
<protein>
    <recommendedName>
        <fullName evidence="3">malate dehydrogenase (oxaloacetate-decarboxylating)</fullName>
        <ecNumber evidence="3">1.1.1.38</ecNumber>
    </recommendedName>
</protein>
<evidence type="ECO:0000256" key="12">
    <source>
        <dbReference type="RuleBase" id="RU003427"/>
    </source>
</evidence>
<feature type="binding site" evidence="11">
    <location>
        <position position="270"/>
    </location>
    <ligand>
        <name>a divalent metal cation</name>
        <dbReference type="ChEBI" id="CHEBI:60240"/>
    </ligand>
</feature>
<accession>A0A1C7Z7Z6</accession>
<feature type="domain" description="Malic enzyme NAD-binding" evidence="13">
    <location>
        <begin position="271"/>
        <end position="526"/>
    </location>
</feature>
<feature type="binding site" evidence="11">
    <location>
        <position position="246"/>
    </location>
    <ligand>
        <name>a divalent metal cation</name>
        <dbReference type="ChEBI" id="CHEBI:60240"/>
    </ligand>
</feature>
<dbReference type="Gene3D" id="3.40.50.720">
    <property type="entry name" value="NAD(P)-binding Rossmann-like Domain"/>
    <property type="match status" value="1"/>
</dbReference>
<name>A0A1C7Z7Z6_PSESX</name>
<dbReference type="InterPro" id="IPR036291">
    <property type="entry name" value="NAD(P)-bd_dom_sf"/>
</dbReference>
<dbReference type="GO" id="GO:0006108">
    <property type="term" value="P:malate metabolic process"/>
    <property type="evidence" value="ECO:0007669"/>
    <property type="project" value="TreeGrafter"/>
</dbReference>
<comment type="catalytic activity">
    <reaction evidence="7">
        <text>oxaloacetate + H(+) = pyruvate + CO2</text>
        <dbReference type="Rhea" id="RHEA:15641"/>
        <dbReference type="ChEBI" id="CHEBI:15361"/>
        <dbReference type="ChEBI" id="CHEBI:15378"/>
        <dbReference type="ChEBI" id="CHEBI:16452"/>
        <dbReference type="ChEBI" id="CHEBI:16526"/>
        <dbReference type="EC" id="1.1.1.38"/>
    </reaction>
</comment>
<gene>
    <name evidence="15" type="ORF">AFK24_05055</name>
</gene>
<dbReference type="PANTHER" id="PTHR23406">
    <property type="entry name" value="MALIC ENZYME-RELATED"/>
    <property type="match status" value="1"/>
</dbReference>
<dbReference type="GO" id="GO:0051287">
    <property type="term" value="F:NAD binding"/>
    <property type="evidence" value="ECO:0007669"/>
    <property type="project" value="InterPro"/>
</dbReference>
<evidence type="ECO:0000256" key="7">
    <source>
        <dbReference type="ARBA" id="ARBA00050168"/>
    </source>
</evidence>
<evidence type="ECO:0000256" key="6">
    <source>
        <dbReference type="ARBA" id="ARBA00023027"/>
    </source>
</evidence>
<comment type="cofactor">
    <cofactor evidence="1">
        <name>Mn(2+)</name>
        <dbReference type="ChEBI" id="CHEBI:29035"/>
    </cofactor>
</comment>
<dbReference type="InterPro" id="IPR012301">
    <property type="entry name" value="Malic_N_dom"/>
</dbReference>
<comment type="catalytic activity">
    <reaction evidence="8">
        <text>(S)-malate + NAD(+) = pyruvate + CO2 + NADH</text>
        <dbReference type="Rhea" id="RHEA:12653"/>
        <dbReference type="ChEBI" id="CHEBI:15361"/>
        <dbReference type="ChEBI" id="CHEBI:15589"/>
        <dbReference type="ChEBI" id="CHEBI:16526"/>
        <dbReference type="ChEBI" id="CHEBI:57540"/>
        <dbReference type="ChEBI" id="CHEBI:57945"/>
        <dbReference type="EC" id="1.1.1.38"/>
    </reaction>
</comment>
<dbReference type="Pfam" id="PF03949">
    <property type="entry name" value="Malic_M"/>
    <property type="match status" value="1"/>
</dbReference>
<sequence>MEMSDSTDQALLVPFVGPTLLGTPLLNKGTAFTQHERDTLHLQGLLPQQIETIEQQVQRAYHQFQGCTTDLDKHVLLRSIQDFNETLFFRLVDEHLDEMLPIIYTPTVGKACQEFSRIYRSHRGLFISIADRDRIDEILNNVTKDHVKIIVVSDCERILGLGDQGVGGMGIPIGKLSLYTACGGISPAYTLPVVLDVGTNNPGLLADPLYFGRREQRIRGAEYDAFLQAFVEGVQRRWPEAILQFEDFALTNAMPLLARYRDQLCCFNDDIQGTAAVTVGTLLAACKVKGQRLSDQTVAFVGAGSAGCGIAEQIIAAMQLEGLSDAQARSQVFLLNSKGLLTDRQPDLYDFQQRLAHSSESLAQWDFDADWPSLQDVVSNAKPTVLIGVSGKAGLFTQPIIQTMHAHCAQPIIMPLSNPTSQIEAHPKDILQWTDGQALVATGSPFLPIELFGKTFPIAQCNNSYIFPGIGLGAIASKATRITDGMLMASAQALADSAGAGQMLPPLRDVQAVSKRIALAVGLAAQRDLVAEPASEQTLRDAIDEHFWYPVYRNYERRPE</sequence>
<organism evidence="15 16">
    <name type="scientific">Pseudomonas syringae</name>
    <dbReference type="NCBI Taxonomy" id="317"/>
    <lineage>
        <taxon>Bacteria</taxon>
        <taxon>Pseudomonadati</taxon>
        <taxon>Pseudomonadota</taxon>
        <taxon>Gammaproteobacteria</taxon>
        <taxon>Pseudomonadales</taxon>
        <taxon>Pseudomonadaceae</taxon>
        <taxon>Pseudomonas</taxon>
    </lineage>
</organism>
<dbReference type="CDD" id="cd05312">
    <property type="entry name" value="NAD_bind_1_malic_enz"/>
    <property type="match status" value="1"/>
</dbReference>
<keyword evidence="6" id="KW-0520">NAD</keyword>
<dbReference type="InterPro" id="IPR037062">
    <property type="entry name" value="Malic_N_dom_sf"/>
</dbReference>
<dbReference type="SUPFAM" id="SSF51735">
    <property type="entry name" value="NAD(P)-binding Rossmann-fold domains"/>
    <property type="match status" value="1"/>
</dbReference>
<dbReference type="FunFam" id="3.40.50.10380:FF:000001">
    <property type="entry name" value="NAD-dependent malic enzyme"/>
    <property type="match status" value="1"/>
</dbReference>
<evidence type="ECO:0000256" key="11">
    <source>
        <dbReference type="PIRSR" id="PIRSR000106-3"/>
    </source>
</evidence>
<proteinExistence type="inferred from homology"/>
<reference evidence="15 16" key="1">
    <citation type="submission" date="2015-07" db="EMBL/GenBank/DDBJ databases">
        <title>Draft genome sequence of a diazotrophic, plant growth-promoting rhizobacterium of the Pseudomonas syringae complex.</title>
        <authorList>
            <person name="Patten C.L."/>
            <person name="Jeong H."/>
        </authorList>
    </citation>
    <scope>NUCLEOTIDE SEQUENCE [LARGE SCALE GENOMIC DNA]</scope>
    <source>
        <strain evidence="15 16">GR12-2</strain>
    </source>
</reference>
<evidence type="ECO:0000256" key="4">
    <source>
        <dbReference type="ARBA" id="ARBA00022723"/>
    </source>
</evidence>
<dbReference type="GO" id="GO:0008948">
    <property type="term" value="F:oxaloacetate decarboxylase activity"/>
    <property type="evidence" value="ECO:0007669"/>
    <property type="project" value="RHEA"/>
</dbReference>
<dbReference type="Gene3D" id="3.40.50.10380">
    <property type="entry name" value="Malic enzyme, N-terminal domain"/>
    <property type="match status" value="1"/>
</dbReference>
<dbReference type="PIRSF" id="PIRSF000106">
    <property type="entry name" value="ME"/>
    <property type="match status" value="1"/>
</dbReference>
<evidence type="ECO:0000313" key="16">
    <source>
        <dbReference type="Proteomes" id="UP000093104"/>
    </source>
</evidence>
<feature type="binding site" evidence="10">
    <location>
        <position position="157"/>
    </location>
    <ligand>
        <name>(S)-malate</name>
        <dbReference type="ChEBI" id="CHEBI:15589"/>
    </ligand>
</feature>
<evidence type="ECO:0000256" key="9">
    <source>
        <dbReference type="PIRSR" id="PIRSR000106-1"/>
    </source>
</evidence>
<feature type="binding site" evidence="10">
    <location>
        <position position="462"/>
    </location>
    <ligand>
        <name>(S)-malate</name>
        <dbReference type="ChEBI" id="CHEBI:15589"/>
    </ligand>
</feature>
<dbReference type="SMART" id="SM00919">
    <property type="entry name" value="Malic_M"/>
    <property type="match status" value="1"/>
</dbReference>
<keyword evidence="5 15" id="KW-0560">Oxidoreductase</keyword>
<evidence type="ECO:0000259" key="14">
    <source>
        <dbReference type="SMART" id="SM01274"/>
    </source>
</evidence>
<dbReference type="PATRIC" id="fig|317.243.peg.4030"/>
<dbReference type="NCBIfam" id="NF010052">
    <property type="entry name" value="PRK13529.1"/>
    <property type="match status" value="1"/>
</dbReference>
<dbReference type="InterPro" id="IPR015884">
    <property type="entry name" value="Malic_enzyme_CS"/>
</dbReference>
<dbReference type="AlphaFoldDB" id="A0A1C7Z7Z6"/>
<evidence type="ECO:0000313" key="15">
    <source>
        <dbReference type="EMBL" id="OCR25943.1"/>
    </source>
</evidence>
<evidence type="ECO:0000256" key="2">
    <source>
        <dbReference type="ARBA" id="ARBA00008785"/>
    </source>
</evidence>
<keyword evidence="4 11" id="KW-0479">Metal-binding</keyword>
<comment type="cofactor">
    <cofactor evidence="11">
        <name>Mg(2+)</name>
        <dbReference type="ChEBI" id="CHEBI:18420"/>
    </cofactor>
    <cofactor evidence="11">
        <name>Mn(2+)</name>
        <dbReference type="ChEBI" id="CHEBI:29035"/>
    </cofactor>
    <text evidence="11">Divalent metal cations. Prefers magnesium or manganese.</text>
</comment>
<dbReference type="PROSITE" id="PS00331">
    <property type="entry name" value="MALIC_ENZYMES"/>
    <property type="match status" value="1"/>
</dbReference>
<dbReference type="GO" id="GO:0004471">
    <property type="term" value="F:malate dehydrogenase (decarboxylating) (NAD+) activity"/>
    <property type="evidence" value="ECO:0007669"/>
    <property type="project" value="RHEA"/>
</dbReference>
<dbReference type="Pfam" id="PF00390">
    <property type="entry name" value="malic"/>
    <property type="match status" value="1"/>
</dbReference>
<dbReference type="GO" id="GO:0005829">
    <property type="term" value="C:cytosol"/>
    <property type="evidence" value="ECO:0007669"/>
    <property type="project" value="TreeGrafter"/>
</dbReference>
<dbReference type="GO" id="GO:0046872">
    <property type="term" value="F:metal ion binding"/>
    <property type="evidence" value="ECO:0007669"/>
    <property type="project" value="UniProtKB-KW"/>
</dbReference>
<dbReference type="FunFam" id="3.40.50.720:FF:000055">
    <property type="entry name" value="NAD-dependent malic enzyme"/>
    <property type="match status" value="1"/>
</dbReference>
<dbReference type="InterPro" id="IPR046346">
    <property type="entry name" value="Aminoacid_DH-like_N_sf"/>
</dbReference>
<dbReference type="Proteomes" id="UP000093104">
    <property type="component" value="Unassembled WGS sequence"/>
</dbReference>
<dbReference type="EMBL" id="LGSI01000020">
    <property type="protein sequence ID" value="OCR25943.1"/>
    <property type="molecule type" value="Genomic_DNA"/>
</dbReference>
<feature type="domain" description="Malic enzyme N-terminal" evidence="14">
    <location>
        <begin position="81"/>
        <end position="261"/>
    </location>
</feature>
<evidence type="ECO:0000256" key="8">
    <source>
        <dbReference type="ARBA" id="ARBA00052591"/>
    </source>
</evidence>
<feature type="active site" description="Proton acceptor" evidence="9">
    <location>
        <position position="175"/>
    </location>
</feature>
<evidence type="ECO:0000256" key="3">
    <source>
        <dbReference type="ARBA" id="ARBA00013003"/>
    </source>
</evidence>
<dbReference type="PRINTS" id="PR00072">
    <property type="entry name" value="MALOXRDTASE"/>
</dbReference>
<dbReference type="SMART" id="SM01274">
    <property type="entry name" value="malic"/>
    <property type="match status" value="1"/>
</dbReference>
<dbReference type="InterPro" id="IPR001891">
    <property type="entry name" value="Malic_OxRdtase"/>
</dbReference>
<feature type="active site" description="Proton donor" evidence="9">
    <location>
        <position position="104"/>
    </location>
</feature>
<evidence type="ECO:0000256" key="10">
    <source>
        <dbReference type="PIRSR" id="PIRSR000106-2"/>
    </source>
</evidence>
<evidence type="ECO:0000256" key="1">
    <source>
        <dbReference type="ARBA" id="ARBA00001936"/>
    </source>
</evidence>
<comment type="caution">
    <text evidence="15">The sequence shown here is derived from an EMBL/GenBank/DDBJ whole genome shotgun (WGS) entry which is preliminary data.</text>
</comment>
<dbReference type="InterPro" id="IPR012302">
    <property type="entry name" value="Malic_NAD-bd"/>
</dbReference>
<dbReference type="EC" id="1.1.1.38" evidence="3"/>
<evidence type="ECO:0000259" key="13">
    <source>
        <dbReference type="SMART" id="SM00919"/>
    </source>
</evidence>
<evidence type="ECO:0000256" key="5">
    <source>
        <dbReference type="ARBA" id="ARBA00023002"/>
    </source>
</evidence>
<comment type="similarity">
    <text evidence="2 12">Belongs to the malic enzymes family.</text>
</comment>